<dbReference type="PANTHER" id="PTHR30349">
    <property type="entry name" value="PHAGE INTEGRASE-RELATED"/>
    <property type="match status" value="1"/>
</dbReference>
<dbReference type="GO" id="GO:0015074">
    <property type="term" value="P:DNA integration"/>
    <property type="evidence" value="ECO:0007669"/>
    <property type="project" value="InterPro"/>
</dbReference>
<name>A0A4R2RHF1_9FIRM</name>
<dbReference type="Gene3D" id="1.10.443.10">
    <property type="entry name" value="Intergrase catalytic core"/>
    <property type="match status" value="1"/>
</dbReference>
<dbReference type="OrthoDB" id="9766545at2"/>
<dbReference type="Pfam" id="PF00589">
    <property type="entry name" value="Phage_integrase"/>
    <property type="match status" value="1"/>
</dbReference>
<dbReference type="AlphaFoldDB" id="A0A4R2RHF1"/>
<dbReference type="InterPro" id="IPR002104">
    <property type="entry name" value="Integrase_catalytic"/>
</dbReference>
<dbReference type="InterPro" id="IPR011010">
    <property type="entry name" value="DNA_brk_join_enz"/>
</dbReference>
<sequence length="321" mass="37607">MITDNKITRQIETYIEYKQSLGYQLKTESQELRRFANYTRGIDYSGSLTVDLAMQWASLNANFSRWYMARRLETVHTFAVYVACIDPNAQVPQTGAFGKCHGRVEPYIYTEKEIRMLMDEALKLFATDGIRGLTVSIALGLLWATGIRVSELTRLTVKDVNLKDGYLFIKNTKFFKERLIPLHPSAIKELENYNLEIQRKSYRCSQDDFFFVTSHGKPFNLRAFEYAFQLLRHCLLPDGVKDWNRRSPRLYDIRHTFACRTILKWYESGEDVNRMIYVLSVYMGHVKPADTYWYLTATPELLSIACKKFEFRCGKGWTPYE</sequence>
<feature type="domain" description="Tyr recombinase" evidence="4">
    <location>
        <begin position="104"/>
        <end position="307"/>
    </location>
</feature>
<evidence type="ECO:0000256" key="3">
    <source>
        <dbReference type="ARBA" id="ARBA00023172"/>
    </source>
</evidence>
<dbReference type="Proteomes" id="UP000294813">
    <property type="component" value="Unassembled WGS sequence"/>
</dbReference>
<keyword evidence="3" id="KW-0233">DNA recombination</keyword>
<keyword evidence="6" id="KW-1185">Reference proteome</keyword>
<evidence type="ECO:0000256" key="2">
    <source>
        <dbReference type="ARBA" id="ARBA00023125"/>
    </source>
</evidence>
<protein>
    <submittedName>
        <fullName evidence="5">Site-specific recombinase XerD</fullName>
    </submittedName>
</protein>
<dbReference type="InterPro" id="IPR013762">
    <property type="entry name" value="Integrase-like_cat_sf"/>
</dbReference>
<proteinExistence type="inferred from homology"/>
<comment type="caution">
    <text evidence="5">The sequence shown here is derived from an EMBL/GenBank/DDBJ whole genome shotgun (WGS) entry which is preliminary data.</text>
</comment>
<dbReference type="GO" id="GO:0006310">
    <property type="term" value="P:DNA recombination"/>
    <property type="evidence" value="ECO:0007669"/>
    <property type="project" value="UniProtKB-KW"/>
</dbReference>
<accession>A0A4R2RHF1</accession>
<dbReference type="RefSeq" id="WP_131921164.1">
    <property type="nucleotide sequence ID" value="NZ_JAOQNU010000061.1"/>
</dbReference>
<dbReference type="PROSITE" id="PS51898">
    <property type="entry name" value="TYR_RECOMBINASE"/>
    <property type="match status" value="1"/>
</dbReference>
<reference evidence="5 6" key="1">
    <citation type="submission" date="2019-03" db="EMBL/GenBank/DDBJ databases">
        <title>Genomic Encyclopedia of Type Strains, Phase IV (KMG-IV): sequencing the most valuable type-strain genomes for metagenomic binning, comparative biology and taxonomic classification.</title>
        <authorList>
            <person name="Goeker M."/>
        </authorList>
    </citation>
    <scope>NUCLEOTIDE SEQUENCE [LARGE SCALE GENOMIC DNA]</scope>
    <source>
        <strain evidence="5 6">DSM 11170</strain>
    </source>
</reference>
<organism evidence="5 6">
    <name type="scientific">Heliophilum fasciatum</name>
    <dbReference type="NCBI Taxonomy" id="35700"/>
    <lineage>
        <taxon>Bacteria</taxon>
        <taxon>Bacillati</taxon>
        <taxon>Bacillota</taxon>
        <taxon>Clostridia</taxon>
        <taxon>Eubacteriales</taxon>
        <taxon>Heliobacteriaceae</taxon>
        <taxon>Heliophilum</taxon>
    </lineage>
</organism>
<comment type="similarity">
    <text evidence="1">Belongs to the 'phage' integrase family.</text>
</comment>
<evidence type="ECO:0000259" key="4">
    <source>
        <dbReference type="PROSITE" id="PS51898"/>
    </source>
</evidence>
<dbReference type="InterPro" id="IPR050090">
    <property type="entry name" value="Tyrosine_recombinase_XerCD"/>
</dbReference>
<dbReference type="SUPFAM" id="SSF56349">
    <property type="entry name" value="DNA breaking-rejoining enzymes"/>
    <property type="match status" value="1"/>
</dbReference>
<gene>
    <name evidence="5" type="ORF">EDD73_1592</name>
</gene>
<dbReference type="GO" id="GO:0003677">
    <property type="term" value="F:DNA binding"/>
    <property type="evidence" value="ECO:0007669"/>
    <property type="project" value="UniProtKB-KW"/>
</dbReference>
<evidence type="ECO:0000256" key="1">
    <source>
        <dbReference type="ARBA" id="ARBA00008857"/>
    </source>
</evidence>
<dbReference type="PANTHER" id="PTHR30349:SF41">
    <property type="entry name" value="INTEGRASE_RECOMBINASE PROTEIN MJ0367-RELATED"/>
    <property type="match status" value="1"/>
</dbReference>
<evidence type="ECO:0000313" key="5">
    <source>
        <dbReference type="EMBL" id="TCP58615.1"/>
    </source>
</evidence>
<evidence type="ECO:0000313" key="6">
    <source>
        <dbReference type="Proteomes" id="UP000294813"/>
    </source>
</evidence>
<dbReference type="EMBL" id="SLXT01000059">
    <property type="protein sequence ID" value="TCP58615.1"/>
    <property type="molecule type" value="Genomic_DNA"/>
</dbReference>
<keyword evidence="2" id="KW-0238">DNA-binding</keyword>